<protein>
    <submittedName>
        <fullName evidence="1">Uncharacterized protein</fullName>
    </submittedName>
</protein>
<gene>
    <name evidence="1" type="ORF">METZ01_LOCUS354385</name>
</gene>
<dbReference type="AlphaFoldDB" id="A0A382RY05"/>
<evidence type="ECO:0000313" key="1">
    <source>
        <dbReference type="EMBL" id="SVD01531.1"/>
    </source>
</evidence>
<proteinExistence type="predicted"/>
<name>A0A382RY05_9ZZZZ</name>
<sequence>MSCTRVFVFEQPKGFAYDMQGFQKRDRTNLLI</sequence>
<reference evidence="1" key="1">
    <citation type="submission" date="2018-05" db="EMBL/GenBank/DDBJ databases">
        <authorList>
            <person name="Lanie J.A."/>
            <person name="Ng W.-L."/>
            <person name="Kazmierczak K.M."/>
            <person name="Andrzejewski T.M."/>
            <person name="Davidsen T.M."/>
            <person name="Wayne K.J."/>
            <person name="Tettelin H."/>
            <person name="Glass J.I."/>
            <person name="Rusch D."/>
            <person name="Podicherti R."/>
            <person name="Tsui H.-C.T."/>
            <person name="Winkler M.E."/>
        </authorList>
    </citation>
    <scope>NUCLEOTIDE SEQUENCE</scope>
</reference>
<dbReference type="EMBL" id="UINC01124408">
    <property type="protein sequence ID" value="SVD01531.1"/>
    <property type="molecule type" value="Genomic_DNA"/>
</dbReference>
<organism evidence="1">
    <name type="scientific">marine metagenome</name>
    <dbReference type="NCBI Taxonomy" id="408172"/>
    <lineage>
        <taxon>unclassified sequences</taxon>
        <taxon>metagenomes</taxon>
        <taxon>ecological metagenomes</taxon>
    </lineage>
</organism>
<accession>A0A382RY05</accession>